<gene>
    <name evidence="2" type="ORF">ACFFGE_05665</name>
</gene>
<name>A0ABV6R461_9CAUL</name>
<dbReference type="SMART" id="SM00347">
    <property type="entry name" value="HTH_MARR"/>
    <property type="match status" value="1"/>
</dbReference>
<dbReference type="Gene3D" id="1.10.10.10">
    <property type="entry name" value="Winged helix-like DNA-binding domain superfamily/Winged helix DNA-binding domain"/>
    <property type="match status" value="1"/>
</dbReference>
<protein>
    <submittedName>
        <fullName evidence="2">MarR family winged helix-turn-helix transcriptional regulator</fullName>
    </submittedName>
</protein>
<proteinExistence type="predicted"/>
<evidence type="ECO:0000313" key="2">
    <source>
        <dbReference type="EMBL" id="MFC0633368.1"/>
    </source>
</evidence>
<dbReference type="RefSeq" id="WP_376835233.1">
    <property type="nucleotide sequence ID" value="NZ_JBHLSW010000004.1"/>
</dbReference>
<dbReference type="EMBL" id="JBHLSW010000004">
    <property type="protein sequence ID" value="MFC0633368.1"/>
    <property type="molecule type" value="Genomic_DNA"/>
</dbReference>
<dbReference type="InterPro" id="IPR000835">
    <property type="entry name" value="HTH_MarR-typ"/>
</dbReference>
<feature type="domain" description="HTH marR-type" evidence="1">
    <location>
        <begin position="34"/>
        <end position="130"/>
    </location>
</feature>
<evidence type="ECO:0000259" key="1">
    <source>
        <dbReference type="SMART" id="SM00347"/>
    </source>
</evidence>
<reference evidence="2 3" key="1">
    <citation type="submission" date="2024-09" db="EMBL/GenBank/DDBJ databases">
        <authorList>
            <person name="Sun Q."/>
            <person name="Mori K."/>
        </authorList>
    </citation>
    <scope>NUCLEOTIDE SEQUENCE [LARGE SCALE GENOMIC DNA]</scope>
    <source>
        <strain evidence="2 3">NCAIM B.02621</strain>
    </source>
</reference>
<dbReference type="Pfam" id="PF12802">
    <property type="entry name" value="MarR_2"/>
    <property type="match status" value="1"/>
</dbReference>
<dbReference type="Proteomes" id="UP001589906">
    <property type="component" value="Unassembled WGS sequence"/>
</dbReference>
<evidence type="ECO:0000313" key="3">
    <source>
        <dbReference type="Proteomes" id="UP001589906"/>
    </source>
</evidence>
<dbReference type="InterPro" id="IPR036388">
    <property type="entry name" value="WH-like_DNA-bd_sf"/>
</dbReference>
<comment type="caution">
    <text evidence="2">The sequence shown here is derived from an EMBL/GenBank/DDBJ whole genome shotgun (WGS) entry which is preliminary data.</text>
</comment>
<dbReference type="InterPro" id="IPR036390">
    <property type="entry name" value="WH_DNA-bd_sf"/>
</dbReference>
<sequence length="153" mass="16934">MSQPKEPSEQAYVVAATLLTLSPAFTRFLLTELRSLPPSERITPPQLRALELIIADSGISLAAFAEGMGVRKPTASILVMRLTGMGLVRKAAGERRTTVLMPTDRGLSLFQTIVRRLVERLAHAVEDEQVTTLLRALPDISRIFDRARLLQQD</sequence>
<dbReference type="SUPFAM" id="SSF46785">
    <property type="entry name" value="Winged helix' DNA-binding domain"/>
    <property type="match status" value="1"/>
</dbReference>
<accession>A0ABV6R461</accession>
<organism evidence="2 3">
    <name type="scientific">Brevundimonas balnearis</name>
    <dbReference type="NCBI Taxonomy" id="1572858"/>
    <lineage>
        <taxon>Bacteria</taxon>
        <taxon>Pseudomonadati</taxon>
        <taxon>Pseudomonadota</taxon>
        <taxon>Alphaproteobacteria</taxon>
        <taxon>Caulobacterales</taxon>
        <taxon>Caulobacteraceae</taxon>
        <taxon>Brevundimonas</taxon>
    </lineage>
</organism>
<keyword evidence="3" id="KW-1185">Reference proteome</keyword>